<dbReference type="Pfam" id="PF00172">
    <property type="entry name" value="Zn_clus"/>
    <property type="match status" value="1"/>
</dbReference>
<evidence type="ECO:0000256" key="1">
    <source>
        <dbReference type="ARBA" id="ARBA00004123"/>
    </source>
</evidence>
<keyword evidence="4" id="KW-0804">Transcription</keyword>
<name>A0AAJ0DJ96_9PEZI</name>
<evidence type="ECO:0000256" key="5">
    <source>
        <dbReference type="ARBA" id="ARBA00023242"/>
    </source>
</evidence>
<dbReference type="Pfam" id="PF04082">
    <property type="entry name" value="Fungal_trans"/>
    <property type="match status" value="1"/>
</dbReference>
<evidence type="ECO:0000313" key="9">
    <source>
        <dbReference type="Proteomes" id="UP001271007"/>
    </source>
</evidence>
<proteinExistence type="predicted"/>
<dbReference type="AlphaFoldDB" id="A0AAJ0DJ96"/>
<dbReference type="InterPro" id="IPR001138">
    <property type="entry name" value="Zn2Cys6_DnaBD"/>
</dbReference>
<dbReference type="Proteomes" id="UP001271007">
    <property type="component" value="Unassembled WGS sequence"/>
</dbReference>
<feature type="compositionally biased region" description="Basic and acidic residues" evidence="6">
    <location>
        <begin position="9"/>
        <end position="22"/>
    </location>
</feature>
<dbReference type="PROSITE" id="PS00463">
    <property type="entry name" value="ZN2_CY6_FUNGAL_1"/>
    <property type="match status" value="1"/>
</dbReference>
<evidence type="ECO:0000259" key="7">
    <source>
        <dbReference type="PROSITE" id="PS50048"/>
    </source>
</evidence>
<dbReference type="PANTHER" id="PTHR47338">
    <property type="entry name" value="ZN(II)2CYS6 TRANSCRIPTION FACTOR (EUROFUNG)-RELATED"/>
    <property type="match status" value="1"/>
</dbReference>
<accession>A0AAJ0DJ96</accession>
<evidence type="ECO:0000256" key="4">
    <source>
        <dbReference type="ARBA" id="ARBA00023163"/>
    </source>
</evidence>
<keyword evidence="9" id="KW-1185">Reference proteome</keyword>
<dbReference type="EMBL" id="JAWDJX010000009">
    <property type="protein sequence ID" value="KAK3055162.1"/>
    <property type="molecule type" value="Genomic_DNA"/>
</dbReference>
<dbReference type="GO" id="GO:0005634">
    <property type="term" value="C:nucleus"/>
    <property type="evidence" value="ECO:0007669"/>
    <property type="project" value="UniProtKB-SubCell"/>
</dbReference>
<dbReference type="Gene3D" id="4.10.240.10">
    <property type="entry name" value="Zn(2)-C6 fungal-type DNA-binding domain"/>
    <property type="match status" value="1"/>
</dbReference>
<keyword evidence="3" id="KW-0805">Transcription regulation</keyword>
<dbReference type="GO" id="GO:0006351">
    <property type="term" value="P:DNA-templated transcription"/>
    <property type="evidence" value="ECO:0007669"/>
    <property type="project" value="InterPro"/>
</dbReference>
<dbReference type="GO" id="GO:0008270">
    <property type="term" value="F:zinc ion binding"/>
    <property type="evidence" value="ECO:0007669"/>
    <property type="project" value="InterPro"/>
</dbReference>
<evidence type="ECO:0000313" key="8">
    <source>
        <dbReference type="EMBL" id="KAK3055162.1"/>
    </source>
</evidence>
<dbReference type="CDD" id="cd12148">
    <property type="entry name" value="fungal_TF_MHR"/>
    <property type="match status" value="1"/>
</dbReference>
<dbReference type="SMART" id="SM00906">
    <property type="entry name" value="Fungal_trans"/>
    <property type="match status" value="1"/>
</dbReference>
<evidence type="ECO:0000256" key="2">
    <source>
        <dbReference type="ARBA" id="ARBA00022723"/>
    </source>
</evidence>
<dbReference type="GO" id="GO:0000981">
    <property type="term" value="F:DNA-binding transcription factor activity, RNA polymerase II-specific"/>
    <property type="evidence" value="ECO:0007669"/>
    <property type="project" value="InterPro"/>
</dbReference>
<comment type="caution">
    <text evidence="8">The sequence shown here is derived from an EMBL/GenBank/DDBJ whole genome shotgun (WGS) entry which is preliminary data.</text>
</comment>
<evidence type="ECO:0000256" key="3">
    <source>
        <dbReference type="ARBA" id="ARBA00023015"/>
    </source>
</evidence>
<evidence type="ECO:0000256" key="6">
    <source>
        <dbReference type="SAM" id="MobiDB-lite"/>
    </source>
</evidence>
<dbReference type="PROSITE" id="PS50048">
    <property type="entry name" value="ZN2_CY6_FUNGAL_2"/>
    <property type="match status" value="1"/>
</dbReference>
<feature type="region of interest" description="Disordered" evidence="6">
    <location>
        <begin position="187"/>
        <end position="217"/>
    </location>
</feature>
<keyword evidence="2" id="KW-0479">Metal-binding</keyword>
<feature type="domain" description="Zn(2)-C6 fungal-type" evidence="7">
    <location>
        <begin position="50"/>
        <end position="80"/>
    </location>
</feature>
<protein>
    <recommendedName>
        <fullName evidence="7">Zn(2)-C6 fungal-type domain-containing protein</fullName>
    </recommendedName>
</protein>
<keyword evidence="5" id="KW-0539">Nucleus</keyword>
<organism evidence="8 9">
    <name type="scientific">Extremus antarcticus</name>
    <dbReference type="NCBI Taxonomy" id="702011"/>
    <lineage>
        <taxon>Eukaryota</taxon>
        <taxon>Fungi</taxon>
        <taxon>Dikarya</taxon>
        <taxon>Ascomycota</taxon>
        <taxon>Pezizomycotina</taxon>
        <taxon>Dothideomycetes</taxon>
        <taxon>Dothideomycetidae</taxon>
        <taxon>Mycosphaerellales</taxon>
        <taxon>Extremaceae</taxon>
        <taxon>Extremus</taxon>
    </lineage>
</organism>
<feature type="compositionally biased region" description="Low complexity" evidence="6">
    <location>
        <begin position="108"/>
        <end position="121"/>
    </location>
</feature>
<reference evidence="8" key="1">
    <citation type="submission" date="2023-04" db="EMBL/GenBank/DDBJ databases">
        <title>Black Yeasts Isolated from many extreme environments.</title>
        <authorList>
            <person name="Coleine C."/>
            <person name="Stajich J.E."/>
            <person name="Selbmann L."/>
        </authorList>
    </citation>
    <scope>NUCLEOTIDE SEQUENCE</scope>
    <source>
        <strain evidence="8">CCFEE 5312</strain>
    </source>
</reference>
<dbReference type="GO" id="GO:0003677">
    <property type="term" value="F:DNA binding"/>
    <property type="evidence" value="ECO:0007669"/>
    <property type="project" value="InterPro"/>
</dbReference>
<dbReference type="InterPro" id="IPR050815">
    <property type="entry name" value="TF_fung"/>
</dbReference>
<feature type="region of interest" description="Disordered" evidence="6">
    <location>
        <begin position="107"/>
        <end position="139"/>
    </location>
</feature>
<dbReference type="PANTHER" id="PTHR47338:SF28">
    <property type="entry name" value="C6 TRANSCRIPTION FACTOR"/>
    <property type="match status" value="1"/>
</dbReference>
<gene>
    <name evidence="8" type="ORF">LTR09_003715</name>
</gene>
<sequence>MSSPMNFKDSVRLGDDREDVKPVEAWSEGDDDEDDGGRKGRKRRRPMSVSCETCKLRKVKCDRCQPSCGWCIRNNAACEYKERKKPGLRAGYGRELEARLEKLEDAMQSQQNALQQLSSSLGNPQAESVGASTSSHHPSRVETALFMQTPDRPYASAPMATAAQALQSQMVDDMKQQGTSFLRYASQPSMHAPGDASSGDGYQTADPPVESPSLNIGGTGKAVSTPGFVSHDDELPPYDLLYALTDLFFQHVNTFCPILYRRTTLDVLFGEAPLDEADRVLLHAIVATTLRYSQDPRLVGPSRQRYYALSKQKVLLYGLENSSVRALQALVILSLDVMGTSNGPPAWNLLALITRSVVQLGLSVETSSTSVAPAYPSIYTLRAMVLPEPKSWIEDESRRRLFWQIYILDRYATVATAFEFCLDETEVDRNLPCRDDLWARDEPVNTKRFKGVERSNAYNSYENLGSFSYYVEVVGILSQIHRFLKRPVDISALQDVEQWQQEYRNLDSQLRDWKFSLPNEYGNTSRMFNRGGANEPVDVMWIMLHVTHQTALIRLHSSSAYPTTRSPIFTPSFSASQRCHGAAEQICELCSHVKNNNMLTQLGPSFAFSLWVAARLLLVHGSTIDHKVNPAIALLVETLREMGNYWKVAERYATLLQRVLDEYHESERAPVGASGVRETPSTVRILSDMRRTAFDLDFLISRQPKQHFGSKTVSATPVRTPARTPAPEDLEYLDVFDFFNMPRLPAPANVDATFGAEGGLYNEPAMAYPDLSGNGNEFNITNFMYDANSDWFMNST</sequence>
<feature type="region of interest" description="Disordered" evidence="6">
    <location>
        <begin position="1"/>
        <end position="46"/>
    </location>
</feature>
<dbReference type="SUPFAM" id="SSF57701">
    <property type="entry name" value="Zn2/Cys6 DNA-binding domain"/>
    <property type="match status" value="1"/>
</dbReference>
<dbReference type="CDD" id="cd00067">
    <property type="entry name" value="GAL4"/>
    <property type="match status" value="1"/>
</dbReference>
<feature type="compositionally biased region" description="Polar residues" evidence="6">
    <location>
        <begin position="122"/>
        <end position="136"/>
    </location>
</feature>
<dbReference type="SMART" id="SM00066">
    <property type="entry name" value="GAL4"/>
    <property type="match status" value="1"/>
</dbReference>
<dbReference type="InterPro" id="IPR036864">
    <property type="entry name" value="Zn2-C6_fun-type_DNA-bd_sf"/>
</dbReference>
<dbReference type="InterPro" id="IPR007219">
    <property type="entry name" value="XnlR_reg_dom"/>
</dbReference>
<comment type="subcellular location">
    <subcellularLocation>
        <location evidence="1">Nucleus</location>
    </subcellularLocation>
</comment>